<feature type="non-terminal residue" evidence="1">
    <location>
        <position position="188"/>
    </location>
</feature>
<sequence length="188" mass="21549">MIVAQFISKLRVELKDFPRVQRDRWDGDGSTLLFLASTVPIKDASYVVKVGGVTKTETTHYTLDRDTGELLFTTGNAPASASDNVEMTYRSVKIRDEDYIEIICDAIDYFKWKFWKMAIDTTTLTSVKDQYEYDCSGVTNILYVINLWYKTAAGSTIWQAMQGLTNWKYYVEQLKLYIDPTLNVSSLP</sequence>
<organism evidence="1">
    <name type="scientific">marine sediment metagenome</name>
    <dbReference type="NCBI Taxonomy" id="412755"/>
    <lineage>
        <taxon>unclassified sequences</taxon>
        <taxon>metagenomes</taxon>
        <taxon>ecological metagenomes</taxon>
    </lineage>
</organism>
<protein>
    <submittedName>
        <fullName evidence="1">Uncharacterized protein</fullName>
    </submittedName>
</protein>
<accession>X1BV75</accession>
<reference evidence="1" key="1">
    <citation type="journal article" date="2014" name="Front. Microbiol.">
        <title>High frequency of phylogenetically diverse reductive dehalogenase-homologous genes in deep subseafloor sedimentary metagenomes.</title>
        <authorList>
            <person name="Kawai M."/>
            <person name="Futagami T."/>
            <person name="Toyoda A."/>
            <person name="Takaki Y."/>
            <person name="Nishi S."/>
            <person name="Hori S."/>
            <person name="Arai W."/>
            <person name="Tsubouchi T."/>
            <person name="Morono Y."/>
            <person name="Uchiyama I."/>
            <person name="Ito T."/>
            <person name="Fujiyama A."/>
            <person name="Inagaki F."/>
            <person name="Takami H."/>
        </authorList>
    </citation>
    <scope>NUCLEOTIDE SEQUENCE</scope>
    <source>
        <strain evidence="1">Expedition CK06-06</strain>
    </source>
</reference>
<comment type="caution">
    <text evidence="1">The sequence shown here is derived from an EMBL/GenBank/DDBJ whole genome shotgun (WGS) entry which is preliminary data.</text>
</comment>
<evidence type="ECO:0000313" key="1">
    <source>
        <dbReference type="EMBL" id="GAG85037.1"/>
    </source>
</evidence>
<gene>
    <name evidence="1" type="ORF">S01H4_24364</name>
</gene>
<proteinExistence type="predicted"/>
<dbReference type="AlphaFoldDB" id="X1BV75"/>
<name>X1BV75_9ZZZZ</name>
<dbReference type="EMBL" id="BART01011434">
    <property type="protein sequence ID" value="GAG85037.1"/>
    <property type="molecule type" value="Genomic_DNA"/>
</dbReference>